<proteinExistence type="predicted"/>
<gene>
    <name evidence="1" type="ORF">JR316_0011884</name>
</gene>
<evidence type="ECO:0000313" key="2">
    <source>
        <dbReference type="Proteomes" id="UP000664032"/>
    </source>
</evidence>
<comment type="caution">
    <text evidence="1">The sequence shown here is derived from an EMBL/GenBank/DDBJ whole genome shotgun (WGS) entry which is preliminary data.</text>
</comment>
<reference evidence="1" key="1">
    <citation type="submission" date="2021-10" db="EMBL/GenBank/DDBJ databases">
        <title>Psilocybe cubensis genome.</title>
        <authorList>
            <person name="Mckernan K.J."/>
            <person name="Crawford S."/>
            <person name="Trippe A."/>
            <person name="Kane L.T."/>
            <person name="Mclaughlin S."/>
        </authorList>
    </citation>
    <scope>NUCLEOTIDE SEQUENCE</scope>
    <source>
        <strain evidence="1">MGC-MH-2018</strain>
    </source>
</reference>
<dbReference type="Proteomes" id="UP000664032">
    <property type="component" value="Unassembled WGS sequence"/>
</dbReference>
<organism evidence="1 2">
    <name type="scientific">Psilocybe cubensis</name>
    <name type="common">Psychedelic mushroom</name>
    <name type="synonym">Stropharia cubensis</name>
    <dbReference type="NCBI Taxonomy" id="181762"/>
    <lineage>
        <taxon>Eukaryota</taxon>
        <taxon>Fungi</taxon>
        <taxon>Dikarya</taxon>
        <taxon>Basidiomycota</taxon>
        <taxon>Agaricomycotina</taxon>
        <taxon>Agaricomycetes</taxon>
        <taxon>Agaricomycetidae</taxon>
        <taxon>Agaricales</taxon>
        <taxon>Agaricineae</taxon>
        <taxon>Strophariaceae</taxon>
        <taxon>Psilocybe</taxon>
    </lineage>
</organism>
<dbReference type="EMBL" id="JAFIQS020000011">
    <property type="protein sequence ID" value="KAH9476309.1"/>
    <property type="molecule type" value="Genomic_DNA"/>
</dbReference>
<protein>
    <submittedName>
        <fullName evidence="1">Uncharacterized protein</fullName>
    </submittedName>
</protein>
<evidence type="ECO:0000313" key="1">
    <source>
        <dbReference type="EMBL" id="KAH9476309.1"/>
    </source>
</evidence>
<keyword evidence="2" id="KW-1185">Reference proteome</keyword>
<accession>A0ACB8GLG7</accession>
<name>A0ACB8GLG7_PSICU</name>
<sequence length="135" mass="15725">MSTPPSLLKGLTDAHRKLSDYFHTFDESPFYLWSSLLDPRISYDALRDDFQDDPQLSAELESAKSNLRRYFDENYPPLLSNGGKGEKLNFRDFIAWLVIYYPYLDQQLQSRGFFPVAVTLSRFGALVLNQRRFDA</sequence>